<dbReference type="GO" id="GO:0005829">
    <property type="term" value="C:cytosol"/>
    <property type="evidence" value="ECO:0007669"/>
    <property type="project" value="TreeGrafter"/>
</dbReference>
<dbReference type="Gene3D" id="3.40.50.300">
    <property type="entry name" value="P-loop containing nucleotide triphosphate hydrolases"/>
    <property type="match status" value="2"/>
</dbReference>
<dbReference type="CDD" id="cd18785">
    <property type="entry name" value="SF2_C"/>
    <property type="match status" value="1"/>
</dbReference>
<dbReference type="Gene3D" id="6.10.140.530">
    <property type="match status" value="1"/>
</dbReference>
<gene>
    <name evidence="3" type="ORF">OG626_00320</name>
    <name evidence="4" type="ORF">OG626_36085</name>
</gene>
<dbReference type="EMBL" id="CP109535">
    <property type="protein sequence ID" value="WTY99943.1"/>
    <property type="molecule type" value="Genomic_DNA"/>
</dbReference>
<evidence type="ECO:0000256" key="1">
    <source>
        <dbReference type="SAM" id="MobiDB-lite"/>
    </source>
</evidence>
<accession>A0AAU3H3I0</accession>
<dbReference type="SMART" id="SM00487">
    <property type="entry name" value="DEXDc"/>
    <property type="match status" value="1"/>
</dbReference>
<feature type="domain" description="Helicase ATP-binding" evidence="2">
    <location>
        <begin position="16"/>
        <end position="197"/>
    </location>
</feature>
<reference evidence="4" key="1">
    <citation type="submission" date="2022-10" db="EMBL/GenBank/DDBJ databases">
        <title>The complete genomes of actinobacterial strains from the NBC collection.</title>
        <authorList>
            <person name="Joergensen T.S."/>
            <person name="Alvarez Arevalo M."/>
            <person name="Sterndorff E.B."/>
            <person name="Faurdal D."/>
            <person name="Vuksanovic O."/>
            <person name="Mourched A.-S."/>
            <person name="Charusanti P."/>
            <person name="Shaw S."/>
            <person name="Blin K."/>
            <person name="Weber T."/>
        </authorList>
    </citation>
    <scope>NUCLEOTIDE SEQUENCE</scope>
    <source>
        <strain evidence="4">NBC_01401</strain>
    </source>
</reference>
<proteinExistence type="predicted"/>
<dbReference type="PANTHER" id="PTHR47396">
    <property type="entry name" value="TYPE I RESTRICTION ENZYME ECOKI R PROTEIN"/>
    <property type="match status" value="1"/>
</dbReference>
<evidence type="ECO:0000313" key="3">
    <source>
        <dbReference type="EMBL" id="WTY93432.1"/>
    </source>
</evidence>
<organism evidence="4">
    <name type="scientific">Streptomyces sp. NBC_01401</name>
    <dbReference type="NCBI Taxonomy" id="2903854"/>
    <lineage>
        <taxon>Bacteria</taxon>
        <taxon>Bacillati</taxon>
        <taxon>Actinomycetota</taxon>
        <taxon>Actinomycetes</taxon>
        <taxon>Kitasatosporales</taxon>
        <taxon>Streptomycetaceae</taxon>
        <taxon>Streptomyces</taxon>
    </lineage>
</organism>
<dbReference type="InterPro" id="IPR006935">
    <property type="entry name" value="Helicase/UvrB_N"/>
</dbReference>
<dbReference type="InterPro" id="IPR027417">
    <property type="entry name" value="P-loop_NTPase"/>
</dbReference>
<dbReference type="InterPro" id="IPR005114">
    <property type="entry name" value="Helicase_assoc"/>
</dbReference>
<feature type="region of interest" description="Disordered" evidence="1">
    <location>
        <begin position="774"/>
        <end position="796"/>
    </location>
</feature>
<dbReference type="Pfam" id="PF03457">
    <property type="entry name" value="HA"/>
    <property type="match status" value="2"/>
</dbReference>
<dbReference type="AlphaFoldDB" id="A0AAU3H3I0"/>
<dbReference type="InterPro" id="IPR050742">
    <property type="entry name" value="Helicase_Restrict-Modif_Enz"/>
</dbReference>
<dbReference type="GO" id="GO:0016787">
    <property type="term" value="F:hydrolase activity"/>
    <property type="evidence" value="ECO:0007669"/>
    <property type="project" value="InterPro"/>
</dbReference>
<evidence type="ECO:0000259" key="2">
    <source>
        <dbReference type="PROSITE" id="PS51192"/>
    </source>
</evidence>
<dbReference type="EMBL" id="CP109535">
    <property type="protein sequence ID" value="WTY93432.1"/>
    <property type="molecule type" value="Genomic_DNA"/>
</dbReference>
<protein>
    <submittedName>
        <fullName evidence="4">Helicase associated domain protein</fullName>
    </submittedName>
</protein>
<sequence length="917" mass="99580">MQLRPHQQEALAAIRAAAGQGWRRMTVVAASGSGKTLIAQRACAELTPQGATLVLVPTKALVVQTARKWREAGYRGLLIGVCSLSQDDSGLPPGELTMTSAPATIASRVAGAPGPAVVVATYASLHHLTAAHSSGLGTWDLLIADEAHRTCAAFGEGWGTVHDDTLIPAATRLYMTATPRIWAARADTGFLDTEHRTPLATMEHEEVFGPTVYRLGLADAIERGIVADYQVLVVVVDDQDQDLLSILNDPHPAGSAHHNGLRNSAVQVAVVRAIHDHKLRRILAFHNRVEAATGFARTLPQTAAKVHDPLRRDHLWSHAVYGEQNDTVTQSLLAAFDDPGQDVAVLSNARMLNEGVDLPDLDAVVFAAPRYSTIDAVQGVARGLRQSPGAGKRTTLLIPVYLPETGDGADILESSDFAALIAILQALRSHDESFMDRVTLPPPARHNALITRDLLYNDPERATQLARVLGLKVLVPAAGAWDEGLRSASEYHRSFSHLNVPFDYTDEDGFGLGQWAAGQRLHHLLGALPAERRTALEHLGMSWTLPTPTQGMLDHARLFARTHGHLAVPTTTVVGGYALGKWLGTCRTRAGAGSLDGEVQRALDRIDRWWNPPWAPAWQSYYAVAKARYSGRGQIWNLATRARWQHDGAAARWMEKQERGFFRLTPEQQDLLLQIGAQPDTEILLRAARGAGHRNNFILGLPYAARFLAEQGHLDIPADHQVTWRGSTSGPAGSFPLGAWFHERLAILATLPPAEHSALNALLELARRASEFGRASDEFHSPQARQSRTRAGAGQDTVADLTGRPHALAATYRKARRGNTATAFVLQRADGWSARVDTSTTKLVVVQGETALHLQMVIAKAVRSGEAAWGSTGPVHFSIGGLPDEETARSWAVRLHSVTHEHLRDVLSYYGWVVRPG</sequence>
<dbReference type="InterPro" id="IPR014001">
    <property type="entry name" value="Helicase_ATP-bd"/>
</dbReference>
<dbReference type="SUPFAM" id="SSF52540">
    <property type="entry name" value="P-loop containing nucleoside triphosphate hydrolases"/>
    <property type="match status" value="1"/>
</dbReference>
<dbReference type="PANTHER" id="PTHR47396:SF1">
    <property type="entry name" value="ATP-DEPENDENT HELICASE IRC3-RELATED"/>
    <property type="match status" value="1"/>
</dbReference>
<evidence type="ECO:0000313" key="4">
    <source>
        <dbReference type="EMBL" id="WTY99943.1"/>
    </source>
</evidence>
<dbReference type="Pfam" id="PF04851">
    <property type="entry name" value="ResIII"/>
    <property type="match status" value="1"/>
</dbReference>
<dbReference type="PROSITE" id="PS51192">
    <property type="entry name" value="HELICASE_ATP_BIND_1"/>
    <property type="match status" value="1"/>
</dbReference>
<dbReference type="GO" id="GO:0003677">
    <property type="term" value="F:DNA binding"/>
    <property type="evidence" value="ECO:0007669"/>
    <property type="project" value="InterPro"/>
</dbReference>
<dbReference type="GO" id="GO:0005524">
    <property type="term" value="F:ATP binding"/>
    <property type="evidence" value="ECO:0007669"/>
    <property type="project" value="InterPro"/>
</dbReference>
<name>A0AAU3H3I0_9ACTN</name>